<keyword evidence="4" id="KW-1185">Reference proteome</keyword>
<proteinExistence type="predicted"/>
<comment type="caution">
    <text evidence="3">The sequence shown here is derived from an EMBL/GenBank/DDBJ whole genome shotgun (WGS) entry which is preliminary data.</text>
</comment>
<protein>
    <submittedName>
        <fullName evidence="3">Uncharacterized protein</fullName>
    </submittedName>
</protein>
<keyword evidence="2" id="KW-0812">Transmembrane</keyword>
<dbReference type="Proteomes" id="UP001576780">
    <property type="component" value="Unassembled WGS sequence"/>
</dbReference>
<feature type="transmembrane region" description="Helical" evidence="2">
    <location>
        <begin position="188"/>
        <end position="209"/>
    </location>
</feature>
<evidence type="ECO:0000256" key="2">
    <source>
        <dbReference type="SAM" id="Phobius"/>
    </source>
</evidence>
<feature type="region of interest" description="Disordered" evidence="1">
    <location>
        <begin position="221"/>
        <end position="240"/>
    </location>
</feature>
<accession>A0ABV4WR72</accession>
<sequence length="240" mass="27230">MNADIYVQSCGIAQEHDYHWRKIINNENQPREIPLILKEAIRIEKGSTVRITDKYNSQKPSVVLANHKGKLLLLLTALEAMQRTKIYGRQVRNSIALVTIHSPENEQALREIVNFAEQDWESVRRAIDEAVTTNSENGFEVNRELIEQNLLINKLENSGNSSSIKPNVFSWEMSDKAEEGSNQSKKKLMFLGMIAILLIVGTIIAFLIIKPQTEEKPQRIPIPQSLISPQPPIPVTTLQQ</sequence>
<reference evidence="3 4" key="1">
    <citation type="submission" date="2024-09" db="EMBL/GenBank/DDBJ databases">
        <title>Floridaenema gen nov. (Aerosakkonemataceae, Aerosakkonematales ord. nov., Cyanobacteria) from benthic tropical and subtropical fresh waters, with the description of four new species.</title>
        <authorList>
            <person name="Moretto J.A."/>
            <person name="Berthold D.E."/>
            <person name="Lefler F.W."/>
            <person name="Huang I.-S."/>
            <person name="Laughinghouse H. IV."/>
        </authorList>
    </citation>
    <scope>NUCLEOTIDE SEQUENCE [LARGE SCALE GENOMIC DNA]</scope>
    <source>
        <strain evidence="3 4">BLCC-F167</strain>
    </source>
</reference>
<keyword evidence="2" id="KW-1133">Transmembrane helix</keyword>
<organism evidence="3 4">
    <name type="scientific">Floridaenema evergladense BLCC-F167</name>
    <dbReference type="NCBI Taxonomy" id="3153639"/>
    <lineage>
        <taxon>Bacteria</taxon>
        <taxon>Bacillati</taxon>
        <taxon>Cyanobacteriota</taxon>
        <taxon>Cyanophyceae</taxon>
        <taxon>Oscillatoriophycideae</taxon>
        <taxon>Aerosakkonematales</taxon>
        <taxon>Aerosakkonemataceae</taxon>
        <taxon>Floridanema</taxon>
        <taxon>Floridanema evergladense</taxon>
    </lineage>
</organism>
<dbReference type="RefSeq" id="WP_413279919.1">
    <property type="nucleotide sequence ID" value="NZ_JBHFNT010000216.1"/>
</dbReference>
<evidence type="ECO:0000313" key="3">
    <source>
        <dbReference type="EMBL" id="MFB2837575.1"/>
    </source>
</evidence>
<keyword evidence="2" id="KW-0472">Membrane</keyword>
<name>A0ABV4WR72_9CYAN</name>
<gene>
    <name evidence="3" type="ORF">ACE1CA_23850</name>
</gene>
<dbReference type="EMBL" id="JBHFNT010000216">
    <property type="protein sequence ID" value="MFB2837575.1"/>
    <property type="molecule type" value="Genomic_DNA"/>
</dbReference>
<evidence type="ECO:0000256" key="1">
    <source>
        <dbReference type="SAM" id="MobiDB-lite"/>
    </source>
</evidence>
<evidence type="ECO:0000313" key="4">
    <source>
        <dbReference type="Proteomes" id="UP001576780"/>
    </source>
</evidence>